<accession>A0A8R1TW33</accession>
<comment type="catalytic activity">
    <reaction evidence="1">
        <text>ATP + H2O = ADP + phosphate + H(+)</text>
        <dbReference type="Rhea" id="RHEA:13065"/>
        <dbReference type="ChEBI" id="CHEBI:15377"/>
        <dbReference type="ChEBI" id="CHEBI:15378"/>
        <dbReference type="ChEBI" id="CHEBI:30616"/>
        <dbReference type="ChEBI" id="CHEBI:43474"/>
        <dbReference type="ChEBI" id="CHEBI:456216"/>
        <dbReference type="EC" id="5.6.2.3"/>
    </reaction>
</comment>
<reference evidence="5" key="1">
    <citation type="submission" date="2013-10" db="EMBL/GenBank/DDBJ databases">
        <title>Genome sequencing of Onchocerca volvulus.</title>
        <authorList>
            <person name="Cotton J."/>
            <person name="Tsai J."/>
            <person name="Stanley E."/>
            <person name="Tracey A."/>
            <person name="Holroyd N."/>
            <person name="Lustigman S."/>
            <person name="Berriman M."/>
        </authorList>
    </citation>
    <scope>NUCLEOTIDE SEQUENCE</scope>
</reference>
<keyword evidence="1" id="KW-0234">DNA repair</keyword>
<dbReference type="GO" id="GO:0000723">
    <property type="term" value="P:telomere maintenance"/>
    <property type="evidence" value="ECO:0007669"/>
    <property type="project" value="InterPro"/>
</dbReference>
<dbReference type="EnsemblMetazoa" id="OVOC5749.1">
    <property type="protein sequence ID" value="OVOC5749.1"/>
    <property type="gene ID" value="WBGene00242558"/>
</dbReference>
<keyword evidence="1" id="KW-0378">Hydrolase</keyword>
<dbReference type="GO" id="GO:0016787">
    <property type="term" value="F:hydrolase activity"/>
    <property type="evidence" value="ECO:0007669"/>
    <property type="project" value="UniProtKB-KW"/>
</dbReference>
<evidence type="ECO:0000259" key="3">
    <source>
        <dbReference type="Pfam" id="PF05970"/>
    </source>
</evidence>
<protein>
    <recommendedName>
        <fullName evidence="1">ATP-dependent DNA helicase</fullName>
        <ecNumber evidence="1">5.6.2.3</ecNumber>
    </recommendedName>
</protein>
<dbReference type="InterPro" id="IPR027417">
    <property type="entry name" value="P-loop_NTPase"/>
</dbReference>
<dbReference type="InterPro" id="IPR010285">
    <property type="entry name" value="DNA_helicase_pif1-like_DEAD"/>
</dbReference>
<keyword evidence="1" id="KW-0067">ATP-binding</keyword>
<feature type="domain" description="DNA helicase Pif1-like DEAD-box helicase" evidence="3">
    <location>
        <begin position="77"/>
        <end position="145"/>
    </location>
</feature>
<sequence length="314" mass="35206">MRRIIANQTEGERASANERIRQRMAQMRAKRCETKLEVVRLRTHRPCTAASDLLRSQQNQRRRPNLVVEHEFLNNAPGVTGKTFLIRLILAAIRSQNAIILAFASSGTAATLLPRGRTAHSALKLPLSMQFIETSTCNISEISGMGKSNIQSEAVTYKSVDTIVEADEAVNYPTEFSNSLDLLGMPLHGQSLELCGLDLETDCFSHGQLYVVCSRVGKPDNLYIYTDNGTTKNIVKWCDIVSRDDKHVYTKTLQLIDKRQRSTKQQQQSGVPKPEPDMRSVTGPYRYARSATQWPGPNNNFTYSTGENPCELKN</sequence>
<feature type="region of interest" description="Disordered" evidence="2">
    <location>
        <begin position="258"/>
        <end position="314"/>
    </location>
</feature>
<evidence type="ECO:0000256" key="1">
    <source>
        <dbReference type="RuleBase" id="RU363044"/>
    </source>
</evidence>
<keyword evidence="1" id="KW-0547">Nucleotide-binding</keyword>
<keyword evidence="1" id="KW-0233">DNA recombination</keyword>
<dbReference type="GO" id="GO:0006310">
    <property type="term" value="P:DNA recombination"/>
    <property type="evidence" value="ECO:0007669"/>
    <property type="project" value="UniProtKB-KW"/>
</dbReference>
<keyword evidence="1" id="KW-0227">DNA damage</keyword>
<dbReference type="EMBL" id="CMVM020000161">
    <property type="status" value="NOT_ANNOTATED_CDS"/>
    <property type="molecule type" value="Genomic_DNA"/>
</dbReference>
<proteinExistence type="inferred from homology"/>
<dbReference type="GO" id="GO:0006281">
    <property type="term" value="P:DNA repair"/>
    <property type="evidence" value="ECO:0007669"/>
    <property type="project" value="UniProtKB-KW"/>
</dbReference>
<name>A0A8R1TW33_ONCVO</name>
<dbReference type="AlphaFoldDB" id="A0A8R1TW33"/>
<dbReference type="PANTHER" id="PTHR10492">
    <property type="match status" value="1"/>
</dbReference>
<dbReference type="Proteomes" id="UP000024404">
    <property type="component" value="Unassembled WGS sequence"/>
</dbReference>
<reference evidence="4" key="2">
    <citation type="submission" date="2022-06" db="UniProtKB">
        <authorList>
            <consortium name="EnsemblMetazoa"/>
        </authorList>
    </citation>
    <scope>IDENTIFICATION</scope>
</reference>
<dbReference type="Gene3D" id="3.40.50.300">
    <property type="entry name" value="P-loop containing nucleotide triphosphate hydrolases"/>
    <property type="match status" value="1"/>
</dbReference>
<dbReference type="GO" id="GO:0043139">
    <property type="term" value="F:5'-3' DNA helicase activity"/>
    <property type="evidence" value="ECO:0007669"/>
    <property type="project" value="UniProtKB-EC"/>
</dbReference>
<organism evidence="4 5">
    <name type="scientific">Onchocerca volvulus</name>
    <dbReference type="NCBI Taxonomy" id="6282"/>
    <lineage>
        <taxon>Eukaryota</taxon>
        <taxon>Metazoa</taxon>
        <taxon>Ecdysozoa</taxon>
        <taxon>Nematoda</taxon>
        <taxon>Chromadorea</taxon>
        <taxon>Rhabditida</taxon>
        <taxon>Spirurina</taxon>
        <taxon>Spiruromorpha</taxon>
        <taxon>Filarioidea</taxon>
        <taxon>Onchocercidae</taxon>
        <taxon>Onchocerca</taxon>
    </lineage>
</organism>
<dbReference type="PANTHER" id="PTHR10492:SF57">
    <property type="entry name" value="ATP-DEPENDENT DNA HELICASE"/>
    <property type="match status" value="1"/>
</dbReference>
<dbReference type="EC" id="5.6.2.3" evidence="1"/>
<dbReference type="Pfam" id="PF05970">
    <property type="entry name" value="PIF1"/>
    <property type="match status" value="1"/>
</dbReference>
<comment type="similarity">
    <text evidence="1">Belongs to the helicase family.</text>
</comment>
<dbReference type="GO" id="GO:0005524">
    <property type="term" value="F:ATP binding"/>
    <property type="evidence" value="ECO:0007669"/>
    <property type="project" value="UniProtKB-KW"/>
</dbReference>
<comment type="cofactor">
    <cofactor evidence="1">
        <name>Mg(2+)</name>
        <dbReference type="ChEBI" id="CHEBI:18420"/>
    </cofactor>
</comment>
<keyword evidence="5" id="KW-1185">Reference proteome</keyword>
<keyword evidence="1" id="KW-0347">Helicase</keyword>
<evidence type="ECO:0000313" key="5">
    <source>
        <dbReference type="Proteomes" id="UP000024404"/>
    </source>
</evidence>
<feature type="compositionally biased region" description="Polar residues" evidence="2">
    <location>
        <begin position="290"/>
        <end position="307"/>
    </location>
</feature>
<evidence type="ECO:0000313" key="4">
    <source>
        <dbReference type="EnsemblMetazoa" id="OVOC5749.1"/>
    </source>
</evidence>
<evidence type="ECO:0000256" key="2">
    <source>
        <dbReference type="SAM" id="MobiDB-lite"/>
    </source>
</evidence>